<dbReference type="HOGENOM" id="CLU_193864_0_0_11"/>
<dbReference type="AlphaFoldDB" id="N0CRM0"/>
<evidence type="ECO:0000256" key="1">
    <source>
        <dbReference type="SAM" id="MobiDB-lite"/>
    </source>
</evidence>
<dbReference type="Proteomes" id="UP000013304">
    <property type="component" value="Chromosome"/>
</dbReference>
<protein>
    <submittedName>
        <fullName evidence="2">Uncharacterized protein</fullName>
    </submittedName>
</protein>
<proteinExistence type="predicted"/>
<sequence length="83" mass="9436">MPQCGSYRDHMRNERHDEPLSGEELEVFLQFLHRFARDELDLFALMEVGDAKHPAYVSFGRDPQPGVEPSAVAQLGEGSDIHR</sequence>
<accession>N0CRM0</accession>
<reference evidence="2 3" key="1">
    <citation type="submission" date="2013-04" db="EMBL/GenBank/DDBJ databases">
        <title>Complete genome sequence of Streptomyces fulvissimus.</title>
        <authorList>
            <person name="Myronovskyi M."/>
            <person name="Tokovenko B."/>
            <person name="Manderscheid N."/>
            <person name="Petzke L."/>
            <person name="Luzhetskyy A."/>
        </authorList>
    </citation>
    <scope>NUCLEOTIDE SEQUENCE [LARGE SCALE GENOMIC DNA]</scope>
    <source>
        <strain evidence="2 3">DSM 40593</strain>
    </source>
</reference>
<organism evidence="2 3">
    <name type="scientific">Streptomyces microflavus DSM 40593</name>
    <dbReference type="NCBI Taxonomy" id="1303692"/>
    <lineage>
        <taxon>Bacteria</taxon>
        <taxon>Bacillati</taxon>
        <taxon>Actinomycetota</taxon>
        <taxon>Actinomycetes</taxon>
        <taxon>Kitasatosporales</taxon>
        <taxon>Streptomycetaceae</taxon>
        <taxon>Streptomyces</taxon>
    </lineage>
</organism>
<feature type="region of interest" description="Disordered" evidence="1">
    <location>
        <begin position="60"/>
        <end position="83"/>
    </location>
</feature>
<name>N0CRM0_STRMI</name>
<gene>
    <name evidence="2" type="ORF">SFUL_1271</name>
</gene>
<dbReference type="eggNOG" id="ENOG5030HFJ">
    <property type="taxonomic scope" value="Bacteria"/>
</dbReference>
<dbReference type="KEGG" id="sfi:SFUL_1271"/>
<evidence type="ECO:0000313" key="2">
    <source>
        <dbReference type="EMBL" id="AGK76243.1"/>
    </source>
</evidence>
<evidence type="ECO:0000313" key="3">
    <source>
        <dbReference type="Proteomes" id="UP000013304"/>
    </source>
</evidence>
<dbReference type="EMBL" id="CP005080">
    <property type="protein sequence ID" value="AGK76243.1"/>
    <property type="molecule type" value="Genomic_DNA"/>
</dbReference>